<dbReference type="InterPro" id="IPR009056">
    <property type="entry name" value="Cyt_c-like_dom"/>
</dbReference>
<feature type="domain" description="Cytochrome c" evidence="7">
    <location>
        <begin position="219"/>
        <end position="384"/>
    </location>
</feature>
<evidence type="ECO:0000313" key="9">
    <source>
        <dbReference type="EMBL" id="REG36327.1"/>
    </source>
</evidence>
<dbReference type="Pfam" id="PF03150">
    <property type="entry name" value="CCP_MauG"/>
    <property type="match status" value="1"/>
</dbReference>
<evidence type="ECO:0000256" key="3">
    <source>
        <dbReference type="ARBA" id="ARBA00022723"/>
    </source>
</evidence>
<dbReference type="GO" id="GO:0046872">
    <property type="term" value="F:metal ion binding"/>
    <property type="evidence" value="ECO:0007669"/>
    <property type="project" value="UniProtKB-KW"/>
</dbReference>
<evidence type="ECO:0000313" key="11">
    <source>
        <dbReference type="Proteomes" id="UP000256345"/>
    </source>
</evidence>
<reference evidence="8 10" key="1">
    <citation type="submission" date="2015-05" db="EMBL/GenBank/DDBJ databases">
        <title>Genome assembly of Archangium gephyra DSM 2261.</title>
        <authorList>
            <person name="Sharma G."/>
            <person name="Subramanian S."/>
        </authorList>
    </citation>
    <scope>NUCLEOTIDE SEQUENCE [LARGE SCALE GENOMIC DNA]</scope>
    <source>
        <strain evidence="8 10">DSM 2261</strain>
    </source>
</reference>
<keyword evidence="4" id="KW-0560">Oxidoreductase</keyword>
<keyword evidence="2 6" id="KW-0349">Heme</keyword>
<keyword evidence="3 6" id="KW-0479">Metal-binding</keyword>
<dbReference type="GO" id="GO:0004130">
    <property type="term" value="F:cytochrome-c peroxidase activity"/>
    <property type="evidence" value="ECO:0007669"/>
    <property type="project" value="TreeGrafter"/>
</dbReference>
<organism evidence="8 10">
    <name type="scientific">Archangium gephyra</name>
    <dbReference type="NCBI Taxonomy" id="48"/>
    <lineage>
        <taxon>Bacteria</taxon>
        <taxon>Pseudomonadati</taxon>
        <taxon>Myxococcota</taxon>
        <taxon>Myxococcia</taxon>
        <taxon>Myxococcales</taxon>
        <taxon>Cystobacterineae</taxon>
        <taxon>Archangiaceae</taxon>
        <taxon>Archangium</taxon>
    </lineage>
</organism>
<protein>
    <submittedName>
        <fullName evidence="8">Cytochrome c peroxidase</fullName>
    </submittedName>
</protein>
<dbReference type="SUPFAM" id="SSF46626">
    <property type="entry name" value="Cytochrome c"/>
    <property type="match status" value="2"/>
</dbReference>
<evidence type="ECO:0000256" key="1">
    <source>
        <dbReference type="ARBA" id="ARBA00004196"/>
    </source>
</evidence>
<dbReference type="Proteomes" id="UP000256345">
    <property type="component" value="Unassembled WGS sequence"/>
</dbReference>
<evidence type="ECO:0000259" key="7">
    <source>
        <dbReference type="PROSITE" id="PS51007"/>
    </source>
</evidence>
<dbReference type="KEGG" id="age:AA314_07272"/>
<evidence type="ECO:0000256" key="5">
    <source>
        <dbReference type="ARBA" id="ARBA00023004"/>
    </source>
</evidence>
<dbReference type="Gene3D" id="1.10.760.10">
    <property type="entry name" value="Cytochrome c-like domain"/>
    <property type="match status" value="2"/>
</dbReference>
<dbReference type="EMBL" id="QUMU01000002">
    <property type="protein sequence ID" value="REG36327.1"/>
    <property type="molecule type" value="Genomic_DNA"/>
</dbReference>
<evidence type="ECO:0000256" key="4">
    <source>
        <dbReference type="ARBA" id="ARBA00023002"/>
    </source>
</evidence>
<name>A0AAC8QEH0_9BACT</name>
<accession>A0AAC8QEH0</accession>
<dbReference type="InterPro" id="IPR004852">
    <property type="entry name" value="Di-haem_cyt_c_peroxidsae"/>
</dbReference>
<proteinExistence type="predicted"/>
<evidence type="ECO:0000256" key="2">
    <source>
        <dbReference type="ARBA" id="ARBA00022617"/>
    </source>
</evidence>
<gene>
    <name evidence="8" type="ORF">AA314_07272</name>
    <name evidence="9" type="ORF">ATI61_102704</name>
</gene>
<dbReference type="InterPro" id="IPR051395">
    <property type="entry name" value="Cytochrome_c_Peroxidase/MauG"/>
</dbReference>
<dbReference type="GO" id="GO:0020037">
    <property type="term" value="F:heme binding"/>
    <property type="evidence" value="ECO:0007669"/>
    <property type="project" value="InterPro"/>
</dbReference>
<dbReference type="PANTHER" id="PTHR30600">
    <property type="entry name" value="CYTOCHROME C PEROXIDASE-RELATED"/>
    <property type="match status" value="1"/>
</dbReference>
<dbReference type="EMBL" id="CP011509">
    <property type="protein sequence ID" value="AKJ05646.1"/>
    <property type="molecule type" value="Genomic_DNA"/>
</dbReference>
<reference evidence="9 11" key="2">
    <citation type="submission" date="2018-08" db="EMBL/GenBank/DDBJ databases">
        <title>Genomic Encyclopedia of Archaeal and Bacterial Type Strains, Phase II (KMG-II): from individual species to whole genera.</title>
        <authorList>
            <person name="Goeker M."/>
        </authorList>
    </citation>
    <scope>NUCLEOTIDE SEQUENCE [LARGE SCALE GENOMIC DNA]</scope>
    <source>
        <strain evidence="9 11">DSM 2261</strain>
    </source>
</reference>
<evidence type="ECO:0000313" key="8">
    <source>
        <dbReference type="EMBL" id="AKJ05646.1"/>
    </source>
</evidence>
<dbReference type="PROSITE" id="PS51007">
    <property type="entry name" value="CYTC"/>
    <property type="match status" value="1"/>
</dbReference>
<dbReference type="AlphaFoldDB" id="A0AAC8QEH0"/>
<dbReference type="GO" id="GO:0030313">
    <property type="term" value="C:cell envelope"/>
    <property type="evidence" value="ECO:0007669"/>
    <property type="project" value="UniProtKB-SubCell"/>
</dbReference>
<dbReference type="GO" id="GO:0009055">
    <property type="term" value="F:electron transfer activity"/>
    <property type="evidence" value="ECO:0007669"/>
    <property type="project" value="InterPro"/>
</dbReference>
<evidence type="ECO:0000313" key="10">
    <source>
        <dbReference type="Proteomes" id="UP000035579"/>
    </source>
</evidence>
<keyword evidence="8" id="KW-0575">Peroxidase</keyword>
<dbReference type="RefSeq" id="WP_047859133.1">
    <property type="nucleotide sequence ID" value="NZ_CP011509.1"/>
</dbReference>
<sequence>MRTDRKGIAALTLVLQMAGCADVDEGGESFREERFETSETAVRDTPGRALFNDATFGGNGRTCRTCHSSGTGTVSPEEARLRFSRNPNDPLFLHDGLDDGVRGVTRMLERATFRIQLPLPPNVVLAHSPARSVVVLRASLSTNNVALENTLMNDGREATLETQALGAIHGHAQNTLAPTPGQLEAIAEFERSREFFTSARLWAYANGGAEPGLPVGRTQAERRGRRFFENIPFAPNAAGTHMSLDGICAHCHSGPMLNTANGHGPFPVNTRFTTAGVSELNRSGNTVRTFVFTLADGTSTEVTSPDPGRALITGKAADANLFKTPSLWGINRTAPYFHDHSARDFDELLDHYQAFFDTAPTPVPVAHFTHQDREDLKAFLRLLDQPPSAHSDQP</sequence>
<evidence type="ECO:0000256" key="6">
    <source>
        <dbReference type="PROSITE-ProRule" id="PRU00433"/>
    </source>
</evidence>
<keyword evidence="5 6" id="KW-0408">Iron</keyword>
<comment type="subcellular location">
    <subcellularLocation>
        <location evidence="1">Cell envelope</location>
    </subcellularLocation>
</comment>
<dbReference type="Proteomes" id="UP000035579">
    <property type="component" value="Chromosome"/>
</dbReference>
<keyword evidence="11" id="KW-1185">Reference proteome</keyword>
<dbReference type="InterPro" id="IPR036909">
    <property type="entry name" value="Cyt_c-like_dom_sf"/>
</dbReference>